<dbReference type="InterPro" id="IPR012337">
    <property type="entry name" value="RNaseH-like_sf"/>
</dbReference>
<dbReference type="PANTHER" id="PTHR47074:SF49">
    <property type="entry name" value="POLYNUCLEOTIDYL TRANSFERASE, RIBONUCLEASE H-LIKE SUPERFAMILY PROTEIN"/>
    <property type="match status" value="1"/>
</dbReference>
<reference evidence="2 3" key="1">
    <citation type="submission" date="2021-07" db="EMBL/GenBank/DDBJ databases">
        <authorList>
            <consortium name="Genoscope - CEA"/>
            <person name="William W."/>
        </authorList>
    </citation>
    <scope>NUCLEOTIDE SEQUENCE [LARGE SCALE GENOMIC DNA]</scope>
</reference>
<dbReference type="CDD" id="cd06222">
    <property type="entry name" value="RNase_H_like"/>
    <property type="match status" value="1"/>
</dbReference>
<feature type="domain" description="RNase H type-1" evidence="1">
    <location>
        <begin position="1"/>
        <end position="81"/>
    </location>
</feature>
<protein>
    <recommendedName>
        <fullName evidence="1">RNase H type-1 domain-containing protein</fullName>
    </recommendedName>
</protein>
<dbReference type="GO" id="GO:0003676">
    <property type="term" value="F:nucleic acid binding"/>
    <property type="evidence" value="ECO:0007669"/>
    <property type="project" value="InterPro"/>
</dbReference>
<sequence length="82" mass="8965">MAEALAVRSAVMTAASSNIRSLTVLSDSQTLIKLLKTKESRPALFGIIFDIYHFSSLFDSIAFVYVPRLENIEADTVAKSAL</sequence>
<evidence type="ECO:0000313" key="3">
    <source>
        <dbReference type="Proteomes" id="UP000694005"/>
    </source>
</evidence>
<proteinExistence type="predicted"/>
<feature type="non-terminal residue" evidence="2">
    <location>
        <position position="82"/>
    </location>
</feature>
<evidence type="ECO:0000313" key="2">
    <source>
        <dbReference type="EMBL" id="CAG7907769.1"/>
    </source>
</evidence>
<evidence type="ECO:0000259" key="1">
    <source>
        <dbReference type="Pfam" id="PF13456"/>
    </source>
</evidence>
<accession>A0A8D9HYP9</accession>
<dbReference type="PANTHER" id="PTHR47074">
    <property type="entry name" value="BNAC02G40300D PROTEIN"/>
    <property type="match status" value="1"/>
</dbReference>
<dbReference type="InterPro" id="IPR036397">
    <property type="entry name" value="RNaseH_sf"/>
</dbReference>
<dbReference type="AlphaFoldDB" id="A0A8D9HYP9"/>
<gene>
    <name evidence="2" type="ORF">BRAPAZ1V2_A04P26700.2</name>
</gene>
<dbReference type="InterPro" id="IPR044730">
    <property type="entry name" value="RNase_H-like_dom_plant"/>
</dbReference>
<dbReference type="InterPro" id="IPR002156">
    <property type="entry name" value="RNaseH_domain"/>
</dbReference>
<dbReference type="Gene3D" id="3.30.420.10">
    <property type="entry name" value="Ribonuclease H-like superfamily/Ribonuclease H"/>
    <property type="match status" value="1"/>
</dbReference>
<name>A0A8D9HYP9_BRACM</name>
<dbReference type="Pfam" id="PF13456">
    <property type="entry name" value="RVT_3"/>
    <property type="match status" value="1"/>
</dbReference>
<dbReference type="InterPro" id="IPR052929">
    <property type="entry name" value="RNase_H-like_EbsB-rel"/>
</dbReference>
<dbReference type="EMBL" id="LS974620">
    <property type="protein sequence ID" value="CAG7907769.1"/>
    <property type="molecule type" value="Genomic_DNA"/>
</dbReference>
<dbReference type="Proteomes" id="UP000694005">
    <property type="component" value="Chromosome A04"/>
</dbReference>
<dbReference type="Gramene" id="A04p26700.2_BraZ1">
    <property type="protein sequence ID" value="A04p26700.2_BraZ1.CDS.1"/>
    <property type="gene ID" value="A04g26700.2_BraZ1"/>
</dbReference>
<dbReference type="GO" id="GO:0004523">
    <property type="term" value="F:RNA-DNA hybrid ribonuclease activity"/>
    <property type="evidence" value="ECO:0007669"/>
    <property type="project" value="InterPro"/>
</dbReference>
<organism evidence="2 3">
    <name type="scientific">Brassica campestris</name>
    <name type="common">Field mustard</name>
    <dbReference type="NCBI Taxonomy" id="3711"/>
    <lineage>
        <taxon>Eukaryota</taxon>
        <taxon>Viridiplantae</taxon>
        <taxon>Streptophyta</taxon>
        <taxon>Embryophyta</taxon>
        <taxon>Tracheophyta</taxon>
        <taxon>Spermatophyta</taxon>
        <taxon>Magnoliopsida</taxon>
        <taxon>eudicotyledons</taxon>
        <taxon>Gunneridae</taxon>
        <taxon>Pentapetalae</taxon>
        <taxon>rosids</taxon>
        <taxon>malvids</taxon>
        <taxon>Brassicales</taxon>
        <taxon>Brassicaceae</taxon>
        <taxon>Brassiceae</taxon>
        <taxon>Brassica</taxon>
    </lineage>
</organism>
<dbReference type="SUPFAM" id="SSF53098">
    <property type="entry name" value="Ribonuclease H-like"/>
    <property type="match status" value="1"/>
</dbReference>